<gene>
    <name evidence="1" type="ORF">HAX54_050590</name>
</gene>
<feature type="non-terminal residue" evidence="1">
    <location>
        <position position="1"/>
    </location>
</feature>
<dbReference type="EMBL" id="JACEIK010008874">
    <property type="protein sequence ID" value="MCE3051722.1"/>
    <property type="molecule type" value="Genomic_DNA"/>
</dbReference>
<evidence type="ECO:0000313" key="1">
    <source>
        <dbReference type="EMBL" id="MCE3051722.1"/>
    </source>
</evidence>
<reference evidence="1 2" key="1">
    <citation type="journal article" date="2021" name="BMC Genomics">
        <title>Datura genome reveals duplications of psychoactive alkaloid biosynthetic genes and high mutation rate following tissue culture.</title>
        <authorList>
            <person name="Rajewski A."/>
            <person name="Carter-House D."/>
            <person name="Stajich J."/>
            <person name="Litt A."/>
        </authorList>
    </citation>
    <scope>NUCLEOTIDE SEQUENCE [LARGE SCALE GENOMIC DNA]</scope>
    <source>
        <strain evidence="1">AR-01</strain>
    </source>
</reference>
<accession>A0ABS8WQE4</accession>
<name>A0ABS8WQE4_DATST</name>
<evidence type="ECO:0000313" key="2">
    <source>
        <dbReference type="Proteomes" id="UP000823775"/>
    </source>
</evidence>
<feature type="non-terminal residue" evidence="1">
    <location>
        <position position="110"/>
    </location>
</feature>
<protein>
    <submittedName>
        <fullName evidence="1">Uncharacterized protein</fullName>
    </submittedName>
</protein>
<organism evidence="1 2">
    <name type="scientific">Datura stramonium</name>
    <name type="common">Jimsonweed</name>
    <name type="synonym">Common thornapple</name>
    <dbReference type="NCBI Taxonomy" id="4076"/>
    <lineage>
        <taxon>Eukaryota</taxon>
        <taxon>Viridiplantae</taxon>
        <taxon>Streptophyta</taxon>
        <taxon>Embryophyta</taxon>
        <taxon>Tracheophyta</taxon>
        <taxon>Spermatophyta</taxon>
        <taxon>Magnoliopsida</taxon>
        <taxon>eudicotyledons</taxon>
        <taxon>Gunneridae</taxon>
        <taxon>Pentapetalae</taxon>
        <taxon>asterids</taxon>
        <taxon>lamiids</taxon>
        <taxon>Solanales</taxon>
        <taxon>Solanaceae</taxon>
        <taxon>Solanoideae</taxon>
        <taxon>Datureae</taxon>
        <taxon>Datura</taxon>
    </lineage>
</organism>
<dbReference type="Proteomes" id="UP000823775">
    <property type="component" value="Unassembled WGS sequence"/>
</dbReference>
<sequence>VKEQRNRNEGKTLSFVPSIVKDGVVEALSKVARSGNKPLYTDNFIDFIDKTLYARILIERPKFYNDYLMYGNDNKECWYKSKVEFRHRKIANAPVLKRKQNHRKIRTFRQ</sequence>
<proteinExistence type="predicted"/>
<comment type="caution">
    <text evidence="1">The sequence shown here is derived from an EMBL/GenBank/DDBJ whole genome shotgun (WGS) entry which is preliminary data.</text>
</comment>
<keyword evidence="2" id="KW-1185">Reference proteome</keyword>